<evidence type="ECO:0000313" key="2">
    <source>
        <dbReference type="EMBL" id="AEF80872.1"/>
    </source>
</evidence>
<evidence type="ECO:0000313" key="3">
    <source>
        <dbReference type="Proteomes" id="UP000009222"/>
    </source>
</evidence>
<name>F5Y6W1_LEAAZ</name>
<reference evidence="2 3" key="2">
    <citation type="journal article" date="2011" name="ISME J.">
        <title>RNA-seq reveals cooperative metabolic interactions between two termite-gut spirochete species in co-culture.</title>
        <authorList>
            <person name="Rosenthal A.Z."/>
            <person name="Matson E.G."/>
            <person name="Eldar A."/>
            <person name="Leadbetter J.R."/>
        </authorList>
    </citation>
    <scope>NUCLEOTIDE SEQUENCE [LARGE SCALE GENOMIC DNA]</scope>
    <source>
        <strain evidence="3">ATCC BAA-888 / DSM 13862 / ZAS-9</strain>
    </source>
</reference>
<dbReference type="GO" id="GO:0080008">
    <property type="term" value="C:Cul4-RING E3 ubiquitin ligase complex"/>
    <property type="evidence" value="ECO:0007669"/>
    <property type="project" value="TreeGrafter"/>
</dbReference>
<dbReference type="STRING" id="545695.TREAZ_3598"/>
<organism evidence="2 3">
    <name type="scientific">Leadbettera azotonutricia (strain ATCC BAA-888 / DSM 13862 / ZAS-9)</name>
    <name type="common">Treponema azotonutricium</name>
    <dbReference type="NCBI Taxonomy" id="545695"/>
    <lineage>
        <taxon>Bacteria</taxon>
        <taxon>Pseudomonadati</taxon>
        <taxon>Spirochaetota</taxon>
        <taxon>Spirochaetia</taxon>
        <taxon>Spirochaetales</taxon>
        <taxon>Breznakiellaceae</taxon>
        <taxon>Leadbettera</taxon>
    </lineage>
</organism>
<dbReference type="InterPro" id="IPR051191">
    <property type="entry name" value="DCAF12"/>
</dbReference>
<gene>
    <name evidence="2" type="ordered locus">TREAZ_3598</name>
</gene>
<dbReference type="KEGG" id="taz:TREAZ_3598"/>
<evidence type="ECO:0000256" key="1">
    <source>
        <dbReference type="ARBA" id="ARBA00022737"/>
    </source>
</evidence>
<reference evidence="3" key="1">
    <citation type="submission" date="2009-12" db="EMBL/GenBank/DDBJ databases">
        <title>Complete sequence of Treponema azotonutricium strain ZAS-9.</title>
        <authorList>
            <person name="Tetu S.G."/>
            <person name="Matson E."/>
            <person name="Ren Q."/>
            <person name="Seshadri R."/>
            <person name="Elbourne L."/>
            <person name="Hassan K.A."/>
            <person name="Durkin A."/>
            <person name="Radune D."/>
            <person name="Mohamoud Y."/>
            <person name="Shay R."/>
            <person name="Jin S."/>
            <person name="Zhang X."/>
            <person name="Lucey K."/>
            <person name="Ballor N.R."/>
            <person name="Ottesen E."/>
            <person name="Rosenthal R."/>
            <person name="Allen A."/>
            <person name="Leadbetter J.R."/>
            <person name="Paulsen I.T."/>
        </authorList>
    </citation>
    <scope>NUCLEOTIDE SEQUENCE [LARGE SCALE GENOMIC DNA]</scope>
    <source>
        <strain evidence="3">ATCC BAA-888 / DSM 13862 / ZAS-9</strain>
    </source>
</reference>
<accession>F5Y6W1</accession>
<dbReference type="EMBL" id="CP001841">
    <property type="protein sequence ID" value="AEF80872.1"/>
    <property type="molecule type" value="Genomic_DNA"/>
</dbReference>
<proteinExistence type="predicted"/>
<protein>
    <submittedName>
        <fullName evidence="2">Nacht nucleoside triphosphatase</fullName>
    </submittedName>
</protein>
<dbReference type="AlphaFoldDB" id="F5Y6W1"/>
<sequence>MPPHANAPIKKLQIRIFILSTFRDMMDERDYLATRVFPSLRCYCEELGVILFELDLRWGINEKGLKQGKVVGICLKKNPEVPVIRSP</sequence>
<dbReference type="InParanoid" id="F5Y6W1"/>
<keyword evidence="3" id="KW-1185">Reference proteome</keyword>
<dbReference type="PANTHER" id="PTHR19860:SF40">
    <property type="entry name" value="WD40 REPEAT-CONTAINING PROTEIN"/>
    <property type="match status" value="1"/>
</dbReference>
<dbReference type="HOGENOM" id="CLU_2482349_0_0_12"/>
<dbReference type="eggNOG" id="COG3210">
    <property type="taxonomic scope" value="Bacteria"/>
</dbReference>
<keyword evidence="1" id="KW-0677">Repeat</keyword>
<dbReference type="PANTHER" id="PTHR19860">
    <property type="entry name" value="DDB1- AND CUL4-ASSOCIATED FACTOR 12-RELATED"/>
    <property type="match status" value="1"/>
</dbReference>
<dbReference type="Proteomes" id="UP000009222">
    <property type="component" value="Chromosome"/>
</dbReference>